<accession>A0ABV3ZZH9</accession>
<keyword evidence="2" id="KW-1185">Reference proteome</keyword>
<name>A0ABV3ZZH9_9BURK</name>
<dbReference type="InterPro" id="IPR029033">
    <property type="entry name" value="His_PPase_superfam"/>
</dbReference>
<sequence>MKTLFLVRHAKAGRDDPALPDRERPLDERGCEDAPLMGRRLARHHVQPDLIISSPAVRALSTAQAFAHALGYAPQRIAIETRLYASTAETLLAVVRSLDKKLGCVMLFSHNPQISELAQHLAGEVAYLSTCAVVELRYDMKSWSDIGVIAPSKVKLDGPKL</sequence>
<dbReference type="Proteomes" id="UP001561046">
    <property type="component" value="Unassembled WGS sequence"/>
</dbReference>
<evidence type="ECO:0000313" key="2">
    <source>
        <dbReference type="Proteomes" id="UP001561046"/>
    </source>
</evidence>
<dbReference type="Pfam" id="PF00300">
    <property type="entry name" value="His_Phos_1"/>
    <property type="match status" value="1"/>
</dbReference>
<dbReference type="Gene3D" id="3.40.50.1240">
    <property type="entry name" value="Phosphoglycerate mutase-like"/>
    <property type="match status" value="1"/>
</dbReference>
<dbReference type="PANTHER" id="PTHR47623:SF1">
    <property type="entry name" value="OS09G0287300 PROTEIN"/>
    <property type="match status" value="1"/>
</dbReference>
<proteinExistence type="predicted"/>
<dbReference type="SUPFAM" id="SSF53254">
    <property type="entry name" value="Phosphoglycerate mutase-like"/>
    <property type="match status" value="1"/>
</dbReference>
<organism evidence="1 2">
    <name type="scientific">Comamonas guangdongensis</name>
    <dbReference type="NCBI Taxonomy" id="510515"/>
    <lineage>
        <taxon>Bacteria</taxon>
        <taxon>Pseudomonadati</taxon>
        <taxon>Pseudomonadota</taxon>
        <taxon>Betaproteobacteria</taxon>
        <taxon>Burkholderiales</taxon>
        <taxon>Comamonadaceae</taxon>
        <taxon>Comamonas</taxon>
    </lineage>
</organism>
<dbReference type="InterPro" id="IPR013078">
    <property type="entry name" value="His_Pase_superF_clade-1"/>
</dbReference>
<reference evidence="1 2" key="1">
    <citation type="journal article" date="2013" name="Int. J. Syst. Evol. Microbiol.">
        <title>Comamonas guangdongensis sp. nov., isolated from subterranean forest sediment, and emended description of the genus Comamonas.</title>
        <authorList>
            <person name="Zhang J."/>
            <person name="Wang Y."/>
            <person name="Zhou S."/>
            <person name="Wu C."/>
            <person name="He J."/>
            <person name="Li F."/>
        </authorList>
    </citation>
    <scope>NUCLEOTIDE SEQUENCE [LARGE SCALE GENOMIC DNA]</scope>
    <source>
        <strain evidence="1 2">CCTCC AB2011133</strain>
    </source>
</reference>
<comment type="caution">
    <text evidence="1">The sequence shown here is derived from an EMBL/GenBank/DDBJ whole genome shotgun (WGS) entry which is preliminary data.</text>
</comment>
<evidence type="ECO:0000313" key="1">
    <source>
        <dbReference type="EMBL" id="MEX8194938.1"/>
    </source>
</evidence>
<gene>
    <name evidence="1" type="ORF">AB6724_19065</name>
</gene>
<dbReference type="CDD" id="cd07067">
    <property type="entry name" value="HP_PGM_like"/>
    <property type="match status" value="1"/>
</dbReference>
<dbReference type="EMBL" id="JBFYGN010000029">
    <property type="protein sequence ID" value="MEX8194938.1"/>
    <property type="molecule type" value="Genomic_DNA"/>
</dbReference>
<protein>
    <submittedName>
        <fullName evidence="1">Histidine phosphatase family protein</fullName>
    </submittedName>
</protein>
<dbReference type="PANTHER" id="PTHR47623">
    <property type="entry name" value="OS09G0287300 PROTEIN"/>
    <property type="match status" value="1"/>
</dbReference>
<dbReference type="RefSeq" id="WP_369340114.1">
    <property type="nucleotide sequence ID" value="NZ_JBFYGN010000029.1"/>
</dbReference>